<proteinExistence type="predicted"/>
<organism evidence="2 3">
    <name type="scientific">Cladonia borealis</name>
    <dbReference type="NCBI Taxonomy" id="184061"/>
    <lineage>
        <taxon>Eukaryota</taxon>
        <taxon>Fungi</taxon>
        <taxon>Dikarya</taxon>
        <taxon>Ascomycota</taxon>
        <taxon>Pezizomycotina</taxon>
        <taxon>Lecanoromycetes</taxon>
        <taxon>OSLEUM clade</taxon>
        <taxon>Lecanoromycetidae</taxon>
        <taxon>Lecanorales</taxon>
        <taxon>Lecanorineae</taxon>
        <taxon>Cladoniaceae</taxon>
        <taxon>Cladonia</taxon>
    </lineage>
</organism>
<name>A0AA39R041_9LECA</name>
<keyword evidence="3" id="KW-1185">Reference proteome</keyword>
<dbReference type="EMBL" id="JAFEKC020000011">
    <property type="protein sequence ID" value="KAK0512467.1"/>
    <property type="molecule type" value="Genomic_DNA"/>
</dbReference>
<feature type="signal peptide" evidence="1">
    <location>
        <begin position="1"/>
        <end position="24"/>
    </location>
</feature>
<evidence type="ECO:0000256" key="1">
    <source>
        <dbReference type="SAM" id="SignalP"/>
    </source>
</evidence>
<accession>A0AA39R041</accession>
<gene>
    <name evidence="2" type="ORF">JMJ35_005595</name>
</gene>
<dbReference type="AlphaFoldDB" id="A0AA39R041"/>
<sequence length="176" mass="19062">MKMMRVFHIGAFSSLNIWITTAAAAVSQQPTSLAIGLAASSTAPSLPAKSVNLSTEFPFFVPESTMRIDFQHQPPELSGQDILMCLVRGLSQAYGYAATGRLSEFNSPYSSAFVYIEGSSPTPGKGYTYGNLTTTLEGIGLYISEHDRYMTTFFRIYDVSISTEASLVGTGWIAVN</sequence>
<evidence type="ECO:0000313" key="3">
    <source>
        <dbReference type="Proteomes" id="UP001166286"/>
    </source>
</evidence>
<dbReference type="Proteomes" id="UP001166286">
    <property type="component" value="Unassembled WGS sequence"/>
</dbReference>
<protein>
    <recommendedName>
        <fullName evidence="4">Secreted protein</fullName>
    </recommendedName>
</protein>
<comment type="caution">
    <text evidence="2">The sequence shown here is derived from an EMBL/GenBank/DDBJ whole genome shotgun (WGS) entry which is preliminary data.</text>
</comment>
<feature type="chain" id="PRO_5041204824" description="Secreted protein" evidence="1">
    <location>
        <begin position="25"/>
        <end position="176"/>
    </location>
</feature>
<reference evidence="2" key="1">
    <citation type="submission" date="2023-03" db="EMBL/GenBank/DDBJ databases">
        <title>Complete genome of Cladonia borealis.</title>
        <authorList>
            <person name="Park H."/>
        </authorList>
    </citation>
    <scope>NUCLEOTIDE SEQUENCE</scope>
    <source>
        <strain evidence="2">ANT050790</strain>
    </source>
</reference>
<keyword evidence="1" id="KW-0732">Signal</keyword>
<evidence type="ECO:0008006" key="4">
    <source>
        <dbReference type="Google" id="ProtNLM"/>
    </source>
</evidence>
<evidence type="ECO:0000313" key="2">
    <source>
        <dbReference type="EMBL" id="KAK0512467.1"/>
    </source>
</evidence>